<feature type="signal peptide" evidence="5">
    <location>
        <begin position="1"/>
        <end position="25"/>
    </location>
</feature>
<dbReference type="InterPro" id="IPR006311">
    <property type="entry name" value="TAT_signal"/>
</dbReference>
<dbReference type="InterPro" id="IPR001279">
    <property type="entry name" value="Metallo-B-lactamas"/>
</dbReference>
<dbReference type="Gene3D" id="3.60.15.10">
    <property type="entry name" value="Ribonuclease Z/Hydroxyacylglutathione hydrolase-like"/>
    <property type="match status" value="1"/>
</dbReference>
<name>A0ABQ6LKN9_9RHOB</name>
<gene>
    <name evidence="7" type="ORF">LNKW23_20220</name>
</gene>
<dbReference type="PANTHER" id="PTHR42978">
    <property type="entry name" value="QUORUM-QUENCHING LACTONASE YTNP-RELATED-RELATED"/>
    <property type="match status" value="1"/>
</dbReference>
<dbReference type="PROSITE" id="PS51318">
    <property type="entry name" value="TAT"/>
    <property type="match status" value="1"/>
</dbReference>
<evidence type="ECO:0000256" key="2">
    <source>
        <dbReference type="ARBA" id="ARBA00022723"/>
    </source>
</evidence>
<keyword evidence="3" id="KW-0378">Hydrolase</keyword>
<dbReference type="Proteomes" id="UP001239909">
    <property type="component" value="Unassembled WGS sequence"/>
</dbReference>
<feature type="chain" id="PRO_5046102643" evidence="5">
    <location>
        <begin position="26"/>
        <end position="328"/>
    </location>
</feature>
<keyword evidence="8" id="KW-1185">Reference proteome</keyword>
<evidence type="ECO:0000259" key="6">
    <source>
        <dbReference type="SMART" id="SM00849"/>
    </source>
</evidence>
<organism evidence="7 8">
    <name type="scientific">Paralimibaculum aggregatum</name>
    <dbReference type="NCBI Taxonomy" id="3036245"/>
    <lineage>
        <taxon>Bacteria</taxon>
        <taxon>Pseudomonadati</taxon>
        <taxon>Pseudomonadota</taxon>
        <taxon>Alphaproteobacteria</taxon>
        <taxon>Rhodobacterales</taxon>
        <taxon>Paracoccaceae</taxon>
        <taxon>Paralimibaculum</taxon>
    </lineage>
</organism>
<evidence type="ECO:0000256" key="4">
    <source>
        <dbReference type="ARBA" id="ARBA00022833"/>
    </source>
</evidence>
<comment type="caution">
    <text evidence="7">The sequence shown here is derived from an EMBL/GenBank/DDBJ whole genome shotgun (WGS) entry which is preliminary data.</text>
</comment>
<keyword evidence="4" id="KW-0862">Zinc</keyword>
<dbReference type="SUPFAM" id="SSF56281">
    <property type="entry name" value="Metallo-hydrolase/oxidoreductase"/>
    <property type="match status" value="1"/>
</dbReference>
<dbReference type="PANTHER" id="PTHR42978:SF6">
    <property type="entry name" value="QUORUM-QUENCHING LACTONASE YTNP-RELATED"/>
    <property type="match status" value="1"/>
</dbReference>
<sequence length="328" mass="34643">MDSLPLTRRAMLGAGAALGAAAATAGLPGAAGAAAPMQGATQPTHTRFSIGRFEVTTILDGAVPVPGPHPIFGENVSAEAVAALAGENFLPADRMEIPFSVTLVNTGESLILFDTGNGGDTGRRPKAGLLLERLAGLGIAAEQIDTVVITHFHGDHIGGLTEAGAPAFPNAGYVFGAREFDWWSDEDLLFDDAMSTRAQLVQDKVVRFAEKARMIAPGEAVVPGIEAVQAFGHTPGHLAFHLESEGARLMLIADTANHYVASMQRPDWHVRFDMDKEMAVAARKAVLGQIAADRIPFVGYHMPAPAVGYLEARDGGFHYVPASYQLRV</sequence>
<protein>
    <submittedName>
        <fullName evidence="7">MBL fold metallo-hydrolase</fullName>
    </submittedName>
</protein>
<dbReference type="EMBL" id="BSYI01000013">
    <property type="protein sequence ID" value="GMG82809.1"/>
    <property type="molecule type" value="Genomic_DNA"/>
</dbReference>
<keyword evidence="2" id="KW-0479">Metal-binding</keyword>
<evidence type="ECO:0000256" key="5">
    <source>
        <dbReference type="SAM" id="SignalP"/>
    </source>
</evidence>
<evidence type="ECO:0000256" key="1">
    <source>
        <dbReference type="ARBA" id="ARBA00007749"/>
    </source>
</evidence>
<feature type="domain" description="Metallo-beta-lactamase" evidence="6">
    <location>
        <begin position="98"/>
        <end position="301"/>
    </location>
</feature>
<evidence type="ECO:0000313" key="8">
    <source>
        <dbReference type="Proteomes" id="UP001239909"/>
    </source>
</evidence>
<dbReference type="InterPro" id="IPR036866">
    <property type="entry name" value="RibonucZ/Hydroxyglut_hydro"/>
</dbReference>
<evidence type="ECO:0000256" key="3">
    <source>
        <dbReference type="ARBA" id="ARBA00022801"/>
    </source>
</evidence>
<dbReference type="Pfam" id="PF00753">
    <property type="entry name" value="Lactamase_B"/>
    <property type="match status" value="1"/>
</dbReference>
<dbReference type="InterPro" id="IPR051013">
    <property type="entry name" value="MBL_superfamily_lactonases"/>
</dbReference>
<comment type="similarity">
    <text evidence="1">Belongs to the metallo-beta-lactamase superfamily.</text>
</comment>
<evidence type="ECO:0000313" key="7">
    <source>
        <dbReference type="EMBL" id="GMG82809.1"/>
    </source>
</evidence>
<dbReference type="RefSeq" id="WP_285671600.1">
    <property type="nucleotide sequence ID" value="NZ_BSYI01000013.1"/>
</dbReference>
<reference evidence="7 8" key="1">
    <citation type="submission" date="2023-04" db="EMBL/GenBank/DDBJ databases">
        <title>Marinoamorphus aggregata gen. nov., sp. Nov., isolate from tissue of brittle star Ophioplocus japonicus.</title>
        <authorList>
            <person name="Kawano K."/>
            <person name="Sawayama S."/>
            <person name="Nakagawa S."/>
        </authorList>
    </citation>
    <scope>NUCLEOTIDE SEQUENCE [LARGE SCALE GENOMIC DNA]</scope>
    <source>
        <strain evidence="7 8">NKW23</strain>
    </source>
</reference>
<proteinExistence type="inferred from homology"/>
<dbReference type="CDD" id="cd07720">
    <property type="entry name" value="OPHC2-like_MBL-fold"/>
    <property type="match status" value="1"/>
</dbReference>
<accession>A0ABQ6LKN9</accession>
<dbReference type="SMART" id="SM00849">
    <property type="entry name" value="Lactamase_B"/>
    <property type="match status" value="1"/>
</dbReference>
<keyword evidence="5" id="KW-0732">Signal</keyword>